<dbReference type="GO" id="GO:1990404">
    <property type="term" value="F:NAD+-protein mono-ADP-ribosyltransferase activity"/>
    <property type="evidence" value="ECO:0007669"/>
    <property type="project" value="TreeGrafter"/>
</dbReference>
<dbReference type="Pfam" id="PF02825">
    <property type="entry name" value="WWE"/>
    <property type="match status" value="1"/>
</dbReference>
<comment type="caution">
    <text evidence="9">The sequence shown here is derived from an EMBL/GenBank/DDBJ whole genome shotgun (WGS) entry which is preliminary data.</text>
</comment>
<dbReference type="SMART" id="SM00356">
    <property type="entry name" value="ZnF_C3H1"/>
    <property type="match status" value="3"/>
</dbReference>
<keyword evidence="4" id="KW-0863">Zinc-finger</keyword>
<keyword evidence="10" id="KW-1185">Reference proteome</keyword>
<dbReference type="PROSITE" id="PS51059">
    <property type="entry name" value="PARP_CATALYTIC"/>
    <property type="match status" value="1"/>
</dbReference>
<dbReference type="InterPro" id="IPR004170">
    <property type="entry name" value="WWE_dom"/>
</dbReference>
<evidence type="ECO:0008006" key="11">
    <source>
        <dbReference type="Google" id="ProtNLM"/>
    </source>
</evidence>
<dbReference type="GO" id="GO:0005634">
    <property type="term" value="C:nucleus"/>
    <property type="evidence" value="ECO:0007669"/>
    <property type="project" value="UniProtKB-SubCell"/>
</dbReference>
<reference evidence="9 10" key="1">
    <citation type="submission" date="2024-01" db="EMBL/GenBank/DDBJ databases">
        <title>The genome of the rayed Mediterranean limpet Patella caerulea (Linnaeus, 1758).</title>
        <authorList>
            <person name="Anh-Thu Weber A."/>
            <person name="Halstead-Nussloch G."/>
        </authorList>
    </citation>
    <scope>NUCLEOTIDE SEQUENCE [LARGE SCALE GENOMIC DNA]</scope>
    <source>
        <strain evidence="9">AATW-2023a</strain>
        <tissue evidence="9">Whole specimen</tissue>
    </source>
</reference>
<proteinExistence type="inferred from homology"/>
<feature type="region of interest" description="Disordered" evidence="5">
    <location>
        <begin position="233"/>
        <end position="280"/>
    </location>
</feature>
<evidence type="ECO:0000256" key="1">
    <source>
        <dbReference type="ARBA" id="ARBA00004123"/>
    </source>
</evidence>
<dbReference type="InterPro" id="IPR051712">
    <property type="entry name" value="ARTD-AVP"/>
</dbReference>
<keyword evidence="4" id="KW-0862">Zinc</keyword>
<sequence>MAYSSNNSDVKNIVMSIVRYGYTDDNRVFIDTEKLRNIIGQTERSNFIAILKSHLQRFRVSSDCRDVDLVVQAKICPDFSSGCNDVYCQMFHICKFYLLSDMCQAKSCRFGHNMHDGGHNENLLRSLDLELLSDGELRGIFRLTSNRTEWTTPKICFLYNGEGCKSMDNTCKMLHICRFYVYGTCRRGDECDKNHDAQHLQGVLRKYGFDTRRTSQDTLMNLRSLYQMFGKRKNDKSTAADHQIPISQNDTNTRAAPRKASRSVSRQRENKPRNGSAGIQVQQNAIKNGPIKCAGPLMAIPPNAAMVRPIGITDPRLPQTEARKFNFMPIGIPGNPTPDAEENGGVETKQTPQKAARKSRQREHQPKNIPQGKSDEVPNICLFHLRGKCWYKKCKNVHSRMLYQWQYEDNQGKWQDFAEETNIDIEKNYCSSDINDEHYYKTTEGSTRIVKRIDFTNFEKSDPKIRRLSTLSFTSDTSNLDLPFTTKWIWYWKSEDGWIPYGEQDGIGYKASITSTEIEKSYLNDTDVTVEFKTLGHAYLIKFFDMVQVNKNIGTERKLARRPEFVDKTVLKQRKDKVKLMKEAEKLATPSTWEFSGDVSSHFRMTRLLACSAEYTEIRDKFLLDISQSEEKFVVRSIDRIENVELWRAFLEAKAALNRKLKRPIEDIRLYHGTDINIVDAIARQGFDCRLAGTRVGTKFGKGGYFAKTSHFSNRYCNKDDKERKMFVARALLGDSIMGHPSYARPPLKDPSNPSSDLYDSCVDNMVNPMIFVLFNNNQVYPEYIITYRPI</sequence>
<dbReference type="InterPro" id="IPR012317">
    <property type="entry name" value="Poly(ADP-ribose)pol_cat_dom"/>
</dbReference>
<dbReference type="Gene3D" id="3.90.228.10">
    <property type="match status" value="1"/>
</dbReference>
<evidence type="ECO:0000256" key="5">
    <source>
        <dbReference type="SAM" id="MobiDB-lite"/>
    </source>
</evidence>
<name>A0AAN8PLY7_PATCE</name>
<evidence type="ECO:0000256" key="4">
    <source>
        <dbReference type="PROSITE-ProRule" id="PRU00723"/>
    </source>
</evidence>
<dbReference type="Pfam" id="PF00644">
    <property type="entry name" value="PARP"/>
    <property type="match status" value="1"/>
</dbReference>
<dbReference type="InterPro" id="IPR000571">
    <property type="entry name" value="Znf_CCCH"/>
</dbReference>
<dbReference type="Pfam" id="PF23466">
    <property type="entry name" value="WWE_4"/>
    <property type="match status" value="1"/>
</dbReference>
<dbReference type="PANTHER" id="PTHR45740">
    <property type="entry name" value="POLY [ADP-RIBOSE] POLYMERASE"/>
    <property type="match status" value="1"/>
</dbReference>
<organism evidence="9 10">
    <name type="scientific">Patella caerulea</name>
    <name type="common">Rayed Mediterranean limpet</name>
    <dbReference type="NCBI Taxonomy" id="87958"/>
    <lineage>
        <taxon>Eukaryota</taxon>
        <taxon>Metazoa</taxon>
        <taxon>Spiralia</taxon>
        <taxon>Lophotrochozoa</taxon>
        <taxon>Mollusca</taxon>
        <taxon>Gastropoda</taxon>
        <taxon>Patellogastropoda</taxon>
        <taxon>Patelloidea</taxon>
        <taxon>Patellidae</taxon>
        <taxon>Patella</taxon>
    </lineage>
</organism>
<comment type="similarity">
    <text evidence="3">Belongs to the ARTD/PARP family.</text>
</comment>
<keyword evidence="2" id="KW-0539">Nucleus</keyword>
<dbReference type="Gene3D" id="3.30.720.50">
    <property type="match status" value="1"/>
</dbReference>
<feature type="domain" description="WWE" evidence="7">
    <location>
        <begin position="390"/>
        <end position="470"/>
    </location>
</feature>
<dbReference type="PROSITE" id="PS50103">
    <property type="entry name" value="ZF_C3H1"/>
    <property type="match status" value="2"/>
</dbReference>
<dbReference type="GO" id="GO:0003950">
    <property type="term" value="F:NAD+ poly-ADP-ribosyltransferase activity"/>
    <property type="evidence" value="ECO:0007669"/>
    <property type="project" value="InterPro"/>
</dbReference>
<feature type="domain" description="PARP catalytic" evidence="8">
    <location>
        <begin position="589"/>
        <end position="791"/>
    </location>
</feature>
<dbReference type="PANTHER" id="PTHR45740:SF2">
    <property type="entry name" value="POLY [ADP-RIBOSE] POLYMERASE"/>
    <property type="match status" value="1"/>
</dbReference>
<evidence type="ECO:0000313" key="9">
    <source>
        <dbReference type="EMBL" id="KAK6179279.1"/>
    </source>
</evidence>
<dbReference type="AlphaFoldDB" id="A0AAN8PLY7"/>
<comment type="subcellular location">
    <subcellularLocation>
        <location evidence="1">Nucleus</location>
    </subcellularLocation>
</comment>
<dbReference type="GO" id="GO:0008270">
    <property type="term" value="F:zinc ion binding"/>
    <property type="evidence" value="ECO:0007669"/>
    <property type="project" value="UniProtKB-KW"/>
</dbReference>
<feature type="compositionally biased region" description="Polar residues" evidence="5">
    <location>
        <begin position="245"/>
        <end position="254"/>
    </location>
</feature>
<gene>
    <name evidence="9" type="ORF">SNE40_011678</name>
</gene>
<evidence type="ECO:0000259" key="8">
    <source>
        <dbReference type="PROSITE" id="PS51059"/>
    </source>
</evidence>
<feature type="region of interest" description="Disordered" evidence="5">
    <location>
        <begin position="331"/>
        <end position="373"/>
    </location>
</feature>
<feature type="zinc finger region" description="C3H1-type" evidence="4">
    <location>
        <begin position="176"/>
        <end position="198"/>
    </location>
</feature>
<evidence type="ECO:0000259" key="6">
    <source>
        <dbReference type="PROSITE" id="PS50103"/>
    </source>
</evidence>
<dbReference type="CDD" id="cd01439">
    <property type="entry name" value="TCCD_inducible_PARP_like"/>
    <property type="match status" value="1"/>
</dbReference>
<dbReference type="Gene3D" id="1.20.120.1350">
    <property type="entry name" value="Pneumovirus matrix protein 2 (M2), zinc-binding domain"/>
    <property type="match status" value="1"/>
</dbReference>
<dbReference type="PROSITE" id="PS50918">
    <property type="entry name" value="WWE"/>
    <property type="match status" value="2"/>
</dbReference>
<dbReference type="EMBL" id="JAZGQO010000008">
    <property type="protein sequence ID" value="KAK6179279.1"/>
    <property type="molecule type" value="Genomic_DNA"/>
</dbReference>
<dbReference type="SUPFAM" id="SSF117839">
    <property type="entry name" value="WWE domain"/>
    <property type="match status" value="2"/>
</dbReference>
<evidence type="ECO:0000259" key="7">
    <source>
        <dbReference type="PROSITE" id="PS50918"/>
    </source>
</evidence>
<feature type="zinc finger region" description="C3H1-type" evidence="4">
    <location>
        <begin position="375"/>
        <end position="401"/>
    </location>
</feature>
<evidence type="ECO:0000256" key="3">
    <source>
        <dbReference type="ARBA" id="ARBA00024347"/>
    </source>
</evidence>
<feature type="domain" description="C3H1-type" evidence="6">
    <location>
        <begin position="176"/>
        <end position="198"/>
    </location>
</feature>
<feature type="domain" description="WWE" evidence="7">
    <location>
        <begin position="472"/>
        <end position="561"/>
    </location>
</feature>
<dbReference type="Proteomes" id="UP001347796">
    <property type="component" value="Unassembled WGS sequence"/>
</dbReference>
<keyword evidence="4" id="KW-0479">Metal-binding</keyword>
<dbReference type="SUPFAM" id="SSF56399">
    <property type="entry name" value="ADP-ribosylation"/>
    <property type="match status" value="1"/>
</dbReference>
<protein>
    <recommendedName>
        <fullName evidence="11">Poly [ADP-ribose] polymerase 12</fullName>
    </recommendedName>
</protein>
<feature type="domain" description="C3H1-type" evidence="6">
    <location>
        <begin position="375"/>
        <end position="401"/>
    </location>
</feature>
<evidence type="ECO:0000256" key="2">
    <source>
        <dbReference type="ARBA" id="ARBA00023242"/>
    </source>
</evidence>
<evidence type="ECO:0000313" key="10">
    <source>
        <dbReference type="Proteomes" id="UP001347796"/>
    </source>
</evidence>
<dbReference type="InterPro" id="IPR037197">
    <property type="entry name" value="WWE_dom_sf"/>
</dbReference>
<accession>A0AAN8PLY7</accession>